<dbReference type="AlphaFoldDB" id="A0A914PAF7"/>
<keyword evidence="2" id="KW-1133">Transmembrane helix</keyword>
<feature type="signal peptide" evidence="3">
    <location>
        <begin position="1"/>
        <end position="23"/>
    </location>
</feature>
<organism evidence="4 5">
    <name type="scientific">Panagrolaimus davidi</name>
    <dbReference type="NCBI Taxonomy" id="227884"/>
    <lineage>
        <taxon>Eukaryota</taxon>
        <taxon>Metazoa</taxon>
        <taxon>Ecdysozoa</taxon>
        <taxon>Nematoda</taxon>
        <taxon>Chromadorea</taxon>
        <taxon>Rhabditida</taxon>
        <taxon>Tylenchina</taxon>
        <taxon>Panagrolaimomorpha</taxon>
        <taxon>Panagrolaimoidea</taxon>
        <taxon>Panagrolaimidae</taxon>
        <taxon>Panagrolaimus</taxon>
    </lineage>
</organism>
<evidence type="ECO:0000256" key="1">
    <source>
        <dbReference type="SAM" id="MobiDB-lite"/>
    </source>
</evidence>
<evidence type="ECO:0000313" key="5">
    <source>
        <dbReference type="WBParaSite" id="PDA_v2.g11702.t1"/>
    </source>
</evidence>
<feature type="chain" id="PRO_5037275451" evidence="3">
    <location>
        <begin position="24"/>
        <end position="389"/>
    </location>
</feature>
<proteinExistence type="predicted"/>
<evidence type="ECO:0000256" key="2">
    <source>
        <dbReference type="SAM" id="Phobius"/>
    </source>
</evidence>
<keyword evidence="3" id="KW-0732">Signal</keyword>
<feature type="compositionally biased region" description="Polar residues" evidence="1">
    <location>
        <begin position="286"/>
        <end position="298"/>
    </location>
</feature>
<protein>
    <submittedName>
        <fullName evidence="5">Uncharacterized protein</fullName>
    </submittedName>
</protein>
<keyword evidence="4" id="KW-1185">Reference proteome</keyword>
<evidence type="ECO:0000313" key="4">
    <source>
        <dbReference type="Proteomes" id="UP000887578"/>
    </source>
</evidence>
<dbReference type="Proteomes" id="UP000887578">
    <property type="component" value="Unplaced"/>
</dbReference>
<reference evidence="5" key="1">
    <citation type="submission" date="2022-11" db="UniProtKB">
        <authorList>
            <consortium name="WormBaseParasite"/>
        </authorList>
    </citation>
    <scope>IDENTIFICATION</scope>
</reference>
<evidence type="ECO:0000256" key="3">
    <source>
        <dbReference type="SAM" id="SignalP"/>
    </source>
</evidence>
<sequence length="389" mass="42490">MKLSVSFLLFVAVFQFGSSYVLSKSGTQEQLLSDANAVQNGSDVIMAKPGPLDVILNGNELVFKVCSLECNGDFLVCYAPHPSNRNVLADSCNTNGGFYITTLGNKISFLEPIASENFGVGKSDQCFAPKGENGIVNLNIINATSECSVSGKNAIIKLETATTTLGQLDHTLLGENGHASAATTDEPESFFDDYWWIFLILGIILIVDGIGIGVGVYCYLRRKNNAQKPVPIRRRKLRESQSPVVSPEIQQRKTERRTGKRKINAIVKPETTTARPTTTTLEQLDRTSSGENEHTSAAATDEPGSFVDDYWRIFSTPVFIIIAVGAGVGVYCYLRRKTKSQKQPLPARRRKLQGSKTPVVLKPSTETQNGKTESAVRPDSLYNQSSILS</sequence>
<name>A0A914PAF7_9BILA</name>
<keyword evidence="2" id="KW-0472">Membrane</keyword>
<dbReference type="WBParaSite" id="PDA_v2.g11702.t1">
    <property type="protein sequence ID" value="PDA_v2.g11702.t1"/>
    <property type="gene ID" value="PDA_v2.g11702"/>
</dbReference>
<keyword evidence="2" id="KW-0812">Transmembrane</keyword>
<feature type="region of interest" description="Disordered" evidence="1">
    <location>
        <begin position="231"/>
        <end position="301"/>
    </location>
</feature>
<feature type="transmembrane region" description="Helical" evidence="2">
    <location>
        <begin position="313"/>
        <end position="334"/>
    </location>
</feature>
<feature type="transmembrane region" description="Helical" evidence="2">
    <location>
        <begin position="194"/>
        <end position="220"/>
    </location>
</feature>
<feature type="compositionally biased region" description="Low complexity" evidence="1">
    <location>
        <begin position="271"/>
        <end position="280"/>
    </location>
</feature>
<feature type="region of interest" description="Disordered" evidence="1">
    <location>
        <begin position="339"/>
        <end position="389"/>
    </location>
</feature>
<accession>A0A914PAF7</accession>